<sequence length="127" mass="14813">MIAPINIVGMKLELDDDIKRYVTRKIGRLDRYLPRHARQSVHAQVRLRDANNKHGNKYECEVVLHLPSETLTARDFTLNIFAAVDIVEAKLKNQLKRYKEQYGRSRVRRAANLIRRLKGRFSKGTTV</sequence>
<dbReference type="PANTHER" id="PTHR33231">
    <property type="entry name" value="30S RIBOSOMAL PROTEIN"/>
    <property type="match status" value="1"/>
</dbReference>
<accession>A0A4Q0AJT2</accession>
<dbReference type="AlphaFoldDB" id="A0A4Q0AJT2"/>
<dbReference type="Proteomes" id="UP000289269">
    <property type="component" value="Unassembled WGS sequence"/>
</dbReference>
<organism evidence="2 3">
    <name type="scientific">Candidatus Chaera renei</name>
    <dbReference type="NCBI Taxonomy" id="2506947"/>
    <lineage>
        <taxon>Bacteria</taxon>
        <taxon>Candidatus Saccharimonadota</taxon>
        <taxon>Candidatus Saccharimonadia</taxon>
        <taxon>Candidatus Saccharimonadales</taxon>
        <taxon>Candidatus Saccharimonadaceae</taxon>
        <taxon>Candidatus Chaera</taxon>
    </lineage>
</organism>
<protein>
    <submittedName>
        <fullName evidence="2">Ribosome-associated translation inhibitor RaiA</fullName>
    </submittedName>
</protein>
<proteinExistence type="predicted"/>
<dbReference type="InterPro" id="IPR050574">
    <property type="entry name" value="HPF/YfiA_ribosome-assoc"/>
</dbReference>
<keyword evidence="1" id="KW-0810">Translation regulation</keyword>
<comment type="caution">
    <text evidence="2">The sequence shown here is derived from an EMBL/GenBank/DDBJ whole genome shotgun (WGS) entry which is preliminary data.</text>
</comment>
<dbReference type="SUPFAM" id="SSF69754">
    <property type="entry name" value="Ribosome binding protein Y (YfiA homologue)"/>
    <property type="match status" value="1"/>
</dbReference>
<dbReference type="InterPro" id="IPR003489">
    <property type="entry name" value="RHF/RaiA"/>
</dbReference>
<keyword evidence="3" id="KW-1185">Reference proteome</keyword>
<dbReference type="Gene3D" id="3.30.160.100">
    <property type="entry name" value="Ribosome hibernation promotion factor-like"/>
    <property type="match status" value="1"/>
</dbReference>
<dbReference type="PANTHER" id="PTHR33231:SF1">
    <property type="entry name" value="30S RIBOSOMAL PROTEIN"/>
    <property type="match status" value="1"/>
</dbReference>
<dbReference type="Pfam" id="PF02482">
    <property type="entry name" value="Ribosomal_S30AE"/>
    <property type="match status" value="1"/>
</dbReference>
<dbReference type="CDD" id="cd00552">
    <property type="entry name" value="RaiA"/>
    <property type="match status" value="1"/>
</dbReference>
<dbReference type="InterPro" id="IPR036567">
    <property type="entry name" value="RHF-like"/>
</dbReference>
<dbReference type="EMBL" id="SCKW01000005">
    <property type="protein sequence ID" value="RWZ79650.1"/>
    <property type="molecule type" value="Genomic_DNA"/>
</dbReference>
<dbReference type="GO" id="GO:0022627">
    <property type="term" value="C:cytosolic small ribosomal subunit"/>
    <property type="evidence" value="ECO:0007669"/>
    <property type="project" value="TreeGrafter"/>
</dbReference>
<dbReference type="NCBIfam" id="TIGR00741">
    <property type="entry name" value="yfiA"/>
    <property type="match status" value="1"/>
</dbReference>
<dbReference type="GO" id="GO:0045900">
    <property type="term" value="P:negative regulation of translational elongation"/>
    <property type="evidence" value="ECO:0007669"/>
    <property type="project" value="TreeGrafter"/>
</dbReference>
<evidence type="ECO:0000313" key="2">
    <source>
        <dbReference type="EMBL" id="RWZ79650.1"/>
    </source>
</evidence>
<reference evidence="2" key="1">
    <citation type="submission" date="2019-01" db="EMBL/GenBank/DDBJ databases">
        <title>Genomic signatures and co-occurrence patterns of the ultra-small Saccharimodia (Patescibacteria phylum) suggest a symbiotic lifestyle.</title>
        <authorList>
            <person name="Lemos L."/>
            <person name="Medeiros J."/>
            <person name="Andreote F."/>
            <person name="Fernandes G."/>
            <person name="Varani A."/>
            <person name="Oliveira G."/>
            <person name="Pylro V."/>
        </authorList>
    </citation>
    <scope>NUCLEOTIDE SEQUENCE [LARGE SCALE GENOMIC DNA]</scope>
    <source>
        <strain evidence="2">AMD01</strain>
    </source>
</reference>
<evidence type="ECO:0000256" key="1">
    <source>
        <dbReference type="ARBA" id="ARBA00022845"/>
    </source>
</evidence>
<name>A0A4Q0AJT2_9BACT</name>
<gene>
    <name evidence="2" type="primary">raiA</name>
    <name evidence="2" type="ORF">EOT04_00850</name>
</gene>
<evidence type="ECO:0000313" key="3">
    <source>
        <dbReference type="Proteomes" id="UP000289269"/>
    </source>
</evidence>
<dbReference type="GO" id="GO:0043024">
    <property type="term" value="F:ribosomal small subunit binding"/>
    <property type="evidence" value="ECO:0007669"/>
    <property type="project" value="TreeGrafter"/>
</dbReference>